<proteinExistence type="predicted"/>
<feature type="domain" description="CDI immunity protein" evidence="1">
    <location>
        <begin position="14"/>
        <end position="116"/>
    </location>
</feature>
<reference evidence="2 3" key="1">
    <citation type="submission" date="2019-04" db="EMBL/GenBank/DDBJ databases">
        <title>Lysinibacillus genome sequencing.</title>
        <authorList>
            <person name="Dunlap C."/>
        </authorList>
    </citation>
    <scope>NUCLEOTIDE SEQUENCE [LARGE SCALE GENOMIC DNA]</scope>
    <source>
        <strain evidence="2 3">CCTCC AB 2010389</strain>
    </source>
</reference>
<accession>A0A4U2Z0S6</accession>
<evidence type="ECO:0000313" key="3">
    <source>
        <dbReference type="Proteomes" id="UP000308744"/>
    </source>
</evidence>
<dbReference type="AlphaFoldDB" id="A0A4U2Z0S6"/>
<keyword evidence="3" id="KW-1185">Reference proteome</keyword>
<comment type="caution">
    <text evidence="2">The sequence shown here is derived from an EMBL/GenBank/DDBJ whole genome shotgun (WGS) entry which is preliminary data.</text>
</comment>
<dbReference type="RefSeq" id="WP_107897893.1">
    <property type="nucleotide sequence ID" value="NZ_PYWM01000075.1"/>
</dbReference>
<gene>
    <name evidence="2" type="ORF">FC756_13360</name>
</gene>
<dbReference type="Proteomes" id="UP000308744">
    <property type="component" value="Unassembled WGS sequence"/>
</dbReference>
<evidence type="ECO:0000259" key="1">
    <source>
        <dbReference type="Pfam" id="PF18624"/>
    </source>
</evidence>
<sequence length="130" mass="15194">MDDEIYYVKDAQEKIENMEAYYRTLGYGYFLEALNEFKNGKGFGIGYTSCYFATECTPNDEEYFGDTGVNFTTTPPVTSTEVYSIVDYEMFFEYLLKVAQEYLSIYPQNKLIVVENLTQIQKRFGIEIKK</sequence>
<organism evidence="2 3">
    <name type="scientific">Lysinibacillus mangiferihumi</name>
    <dbReference type="NCBI Taxonomy" id="1130819"/>
    <lineage>
        <taxon>Bacteria</taxon>
        <taxon>Bacillati</taxon>
        <taxon>Bacillota</taxon>
        <taxon>Bacilli</taxon>
        <taxon>Bacillales</taxon>
        <taxon>Bacillaceae</taxon>
        <taxon>Lysinibacillus</taxon>
    </lineage>
</organism>
<name>A0A4U2Z0S6_9BACI</name>
<evidence type="ECO:0000313" key="2">
    <source>
        <dbReference type="EMBL" id="TKI67234.1"/>
    </source>
</evidence>
<dbReference type="InterPro" id="IPR041256">
    <property type="entry name" value="CdiI_4"/>
</dbReference>
<protein>
    <recommendedName>
        <fullName evidence="1">CDI immunity protein domain-containing protein</fullName>
    </recommendedName>
</protein>
<dbReference type="CDD" id="cd20688">
    <property type="entry name" value="CdiI_Ecoli_Nm-like"/>
    <property type="match status" value="1"/>
</dbReference>
<dbReference type="Pfam" id="PF18624">
    <property type="entry name" value="CdiI_4"/>
    <property type="match status" value="1"/>
</dbReference>
<dbReference type="EMBL" id="SZPU01000050">
    <property type="protein sequence ID" value="TKI67234.1"/>
    <property type="molecule type" value="Genomic_DNA"/>
</dbReference>